<evidence type="ECO:0000256" key="8">
    <source>
        <dbReference type="ARBA" id="ARBA00022692"/>
    </source>
</evidence>
<feature type="transmembrane region" description="Helical" evidence="20">
    <location>
        <begin position="161"/>
        <end position="179"/>
    </location>
</feature>
<dbReference type="GO" id="GO:0000155">
    <property type="term" value="F:phosphorelay sensor kinase activity"/>
    <property type="evidence" value="ECO:0007669"/>
    <property type="project" value="InterPro"/>
</dbReference>
<dbReference type="FunFam" id="1.10.287.130:FF:000038">
    <property type="entry name" value="Sensory transduction histidine kinase"/>
    <property type="match status" value="1"/>
</dbReference>
<keyword evidence="5" id="KW-0997">Cell inner membrane</keyword>
<evidence type="ECO:0000259" key="24">
    <source>
        <dbReference type="PROSITE" id="PS50894"/>
    </source>
</evidence>
<protein>
    <recommendedName>
        <fullName evidence="3">histidine kinase</fullName>
        <ecNumber evidence="3">2.7.13.3</ecNumber>
    </recommendedName>
</protein>
<dbReference type="FunFam" id="3.30.565.10:FF:000010">
    <property type="entry name" value="Sensor histidine kinase RcsC"/>
    <property type="match status" value="1"/>
</dbReference>
<evidence type="ECO:0000256" key="15">
    <source>
        <dbReference type="ARBA" id="ARBA00023306"/>
    </source>
</evidence>
<dbReference type="PANTHER" id="PTHR43047:SF72">
    <property type="entry name" value="OSMOSENSING HISTIDINE PROTEIN KINASE SLN1"/>
    <property type="match status" value="1"/>
</dbReference>
<keyword evidence="9" id="KW-0547">Nucleotide-binding</keyword>
<dbReference type="STRING" id="1891926.Fuma_03562"/>
<keyword evidence="12 20" id="KW-1133">Transmembrane helix</keyword>
<dbReference type="AlphaFoldDB" id="A0A1P8WIS2"/>
<dbReference type="GO" id="GO:0005886">
    <property type="term" value="C:plasma membrane"/>
    <property type="evidence" value="ECO:0007669"/>
    <property type="project" value="UniProtKB-SubCell"/>
</dbReference>
<evidence type="ECO:0000256" key="14">
    <source>
        <dbReference type="ARBA" id="ARBA00023136"/>
    </source>
</evidence>
<dbReference type="Gene3D" id="3.40.50.2300">
    <property type="match status" value="1"/>
</dbReference>
<evidence type="ECO:0000256" key="13">
    <source>
        <dbReference type="ARBA" id="ARBA00023012"/>
    </source>
</evidence>
<evidence type="ECO:0000256" key="11">
    <source>
        <dbReference type="ARBA" id="ARBA00022840"/>
    </source>
</evidence>
<dbReference type="Gene3D" id="3.30.450.20">
    <property type="entry name" value="PAS domain"/>
    <property type="match status" value="1"/>
</dbReference>
<dbReference type="CDD" id="cd00082">
    <property type="entry name" value="HisKA"/>
    <property type="match status" value="1"/>
</dbReference>
<feature type="domain" description="HPt" evidence="24">
    <location>
        <begin position="793"/>
        <end position="887"/>
    </location>
</feature>
<dbReference type="InterPro" id="IPR008207">
    <property type="entry name" value="Sig_transdc_His_kin_Hpt_dom"/>
</dbReference>
<evidence type="ECO:0000256" key="7">
    <source>
        <dbReference type="ARBA" id="ARBA00022679"/>
    </source>
</evidence>
<dbReference type="SMART" id="SM00388">
    <property type="entry name" value="HisKA"/>
    <property type="match status" value="1"/>
</dbReference>
<dbReference type="Pfam" id="PF00512">
    <property type="entry name" value="HisKA"/>
    <property type="match status" value="1"/>
</dbReference>
<organism evidence="25 26">
    <name type="scientific">Fuerstiella marisgermanici</name>
    <dbReference type="NCBI Taxonomy" id="1891926"/>
    <lineage>
        <taxon>Bacteria</taxon>
        <taxon>Pseudomonadati</taxon>
        <taxon>Planctomycetota</taxon>
        <taxon>Planctomycetia</taxon>
        <taxon>Planctomycetales</taxon>
        <taxon>Planctomycetaceae</taxon>
        <taxon>Fuerstiella</taxon>
    </lineage>
</organism>
<evidence type="ECO:0000256" key="6">
    <source>
        <dbReference type="ARBA" id="ARBA00022553"/>
    </source>
</evidence>
<dbReference type="SUPFAM" id="SSF47384">
    <property type="entry name" value="Homodimeric domain of signal transducing histidine kinase"/>
    <property type="match status" value="1"/>
</dbReference>
<dbReference type="Pfam" id="PF08448">
    <property type="entry name" value="PAS_4"/>
    <property type="match status" value="1"/>
</dbReference>
<dbReference type="Pfam" id="PF00072">
    <property type="entry name" value="Response_reg"/>
    <property type="match status" value="1"/>
</dbReference>
<evidence type="ECO:0000313" key="25">
    <source>
        <dbReference type="EMBL" id="APZ93944.1"/>
    </source>
</evidence>
<evidence type="ECO:0000256" key="19">
    <source>
        <dbReference type="SAM" id="MobiDB-lite"/>
    </source>
</evidence>
<dbReference type="PROSITE" id="PS50112">
    <property type="entry name" value="PAS"/>
    <property type="match status" value="1"/>
</dbReference>
<dbReference type="GO" id="GO:0009927">
    <property type="term" value="F:histidine phosphotransfer kinase activity"/>
    <property type="evidence" value="ECO:0007669"/>
    <property type="project" value="TreeGrafter"/>
</dbReference>
<feature type="coiled-coil region" evidence="18">
    <location>
        <begin position="310"/>
        <end position="340"/>
    </location>
</feature>
<dbReference type="InterPro" id="IPR004358">
    <property type="entry name" value="Sig_transdc_His_kin-like_C"/>
</dbReference>
<dbReference type="Pfam" id="PF01627">
    <property type="entry name" value="Hpt"/>
    <property type="match status" value="1"/>
</dbReference>
<evidence type="ECO:0000313" key="26">
    <source>
        <dbReference type="Proteomes" id="UP000187735"/>
    </source>
</evidence>
<dbReference type="InterPro" id="IPR011006">
    <property type="entry name" value="CheY-like_superfamily"/>
</dbReference>
<dbReference type="CDD" id="cd00130">
    <property type="entry name" value="PAS"/>
    <property type="match status" value="1"/>
</dbReference>
<dbReference type="KEGG" id="fmr:Fuma_03562"/>
<evidence type="ECO:0000259" key="23">
    <source>
        <dbReference type="PROSITE" id="PS50112"/>
    </source>
</evidence>
<evidence type="ECO:0000256" key="12">
    <source>
        <dbReference type="ARBA" id="ARBA00022989"/>
    </source>
</evidence>
<dbReference type="SMART" id="SM00387">
    <property type="entry name" value="HATPase_c"/>
    <property type="match status" value="1"/>
</dbReference>
<dbReference type="InterPro" id="IPR003594">
    <property type="entry name" value="HATPase_dom"/>
</dbReference>
<dbReference type="EMBL" id="CP017641">
    <property type="protein sequence ID" value="APZ93944.1"/>
    <property type="molecule type" value="Genomic_DNA"/>
</dbReference>
<dbReference type="GO" id="GO:0005524">
    <property type="term" value="F:ATP binding"/>
    <property type="evidence" value="ECO:0007669"/>
    <property type="project" value="UniProtKB-KW"/>
</dbReference>
<dbReference type="Gene3D" id="1.20.120.160">
    <property type="entry name" value="HPT domain"/>
    <property type="match status" value="1"/>
</dbReference>
<evidence type="ECO:0000256" key="4">
    <source>
        <dbReference type="ARBA" id="ARBA00022475"/>
    </source>
</evidence>
<evidence type="ECO:0000256" key="16">
    <source>
        <dbReference type="PROSITE-ProRule" id="PRU00110"/>
    </source>
</evidence>
<keyword evidence="6 17" id="KW-0597">Phosphoprotein</keyword>
<evidence type="ECO:0000256" key="18">
    <source>
        <dbReference type="SAM" id="Coils"/>
    </source>
</evidence>
<keyword evidence="10" id="KW-0418">Kinase</keyword>
<dbReference type="InterPro" id="IPR000014">
    <property type="entry name" value="PAS"/>
</dbReference>
<comment type="catalytic activity">
    <reaction evidence="1">
        <text>ATP + protein L-histidine = ADP + protein N-phospho-L-histidine.</text>
        <dbReference type="EC" id="2.7.13.3"/>
    </reaction>
</comment>
<dbReference type="PRINTS" id="PR00344">
    <property type="entry name" value="BCTRLSENSOR"/>
</dbReference>
<feature type="domain" description="Response regulatory" evidence="22">
    <location>
        <begin position="598"/>
        <end position="712"/>
    </location>
</feature>
<dbReference type="EC" id="2.7.13.3" evidence="3"/>
<evidence type="ECO:0000256" key="3">
    <source>
        <dbReference type="ARBA" id="ARBA00012438"/>
    </source>
</evidence>
<gene>
    <name evidence="25" type="primary">rpfC_3</name>
    <name evidence="25" type="ORF">Fuma_03562</name>
</gene>
<keyword evidence="18" id="KW-0175">Coiled coil</keyword>
<keyword evidence="14 20" id="KW-0472">Membrane</keyword>
<keyword evidence="7 25" id="KW-0808">Transferase</keyword>
<dbReference type="Proteomes" id="UP000187735">
    <property type="component" value="Chromosome"/>
</dbReference>
<dbReference type="SUPFAM" id="SSF55785">
    <property type="entry name" value="PYP-like sensor domain (PAS domain)"/>
    <property type="match status" value="1"/>
</dbReference>
<name>A0A1P8WIS2_9PLAN</name>
<feature type="transmembrane region" description="Helical" evidence="20">
    <location>
        <begin position="20"/>
        <end position="38"/>
    </location>
</feature>
<dbReference type="InterPro" id="IPR036890">
    <property type="entry name" value="HATPase_C_sf"/>
</dbReference>
<dbReference type="InterPro" id="IPR005467">
    <property type="entry name" value="His_kinase_dom"/>
</dbReference>
<dbReference type="InterPro" id="IPR013656">
    <property type="entry name" value="PAS_4"/>
</dbReference>
<dbReference type="InterPro" id="IPR003661">
    <property type="entry name" value="HisK_dim/P_dom"/>
</dbReference>
<dbReference type="Gene3D" id="3.30.565.10">
    <property type="entry name" value="Histidine kinase-like ATPase, C-terminal domain"/>
    <property type="match status" value="1"/>
</dbReference>
<feature type="domain" description="Histidine kinase" evidence="21">
    <location>
        <begin position="340"/>
        <end position="562"/>
    </location>
</feature>
<feature type="domain" description="PAS" evidence="23">
    <location>
        <begin position="192"/>
        <end position="237"/>
    </location>
</feature>
<feature type="modified residue" description="4-aspartylphosphate" evidence="17">
    <location>
        <position position="647"/>
    </location>
</feature>
<dbReference type="Pfam" id="PF02518">
    <property type="entry name" value="HATPase_c"/>
    <property type="match status" value="1"/>
</dbReference>
<evidence type="ECO:0000256" key="20">
    <source>
        <dbReference type="SAM" id="Phobius"/>
    </source>
</evidence>
<dbReference type="PROSITE" id="PS50894">
    <property type="entry name" value="HPT"/>
    <property type="match status" value="1"/>
</dbReference>
<dbReference type="InterPro" id="IPR035965">
    <property type="entry name" value="PAS-like_dom_sf"/>
</dbReference>
<dbReference type="NCBIfam" id="TIGR00229">
    <property type="entry name" value="sensory_box"/>
    <property type="match status" value="1"/>
</dbReference>
<proteinExistence type="predicted"/>
<dbReference type="PROSITE" id="PS50110">
    <property type="entry name" value="RESPONSE_REGULATORY"/>
    <property type="match status" value="1"/>
</dbReference>
<evidence type="ECO:0000256" key="17">
    <source>
        <dbReference type="PROSITE-ProRule" id="PRU00169"/>
    </source>
</evidence>
<sequence length="889" mass="97089">MPNLKLKLPAMFRFTAATRITLGLVCSMLGILMAANYLKLIPDEERIVTANRVQIVESLAFSSAPIIEAGQLQKLQGVMELLVNRHKQLLSAGVRTNDGQLILQAGPHNETWPADFGEHSTERFMHVTLSAQRQDNWGRIEVAFEPLRPAGRFGQFQSRMTTLLVFCGPVAFFSFRWFLTMVLKNLDPSHAIPRRVREALDILSEGLMIVGLNDRVLLANSAMEKLTGHDTDKLIGEKASALNFRLIENDGDEGSMPWANTLATQESVSNVMMQLCNDGGGPARILRVNCSPLAGNNGENRGVMVTFDEVTVLEKNKIELREAKDEAEAANEAKSSFLANMSHEIRNPMNAIVGFTDILRRGMEDDEVTRREYLNTIHASGTHLVGLINDILDLSKIESGRMELEIRPCNPWELMTEVVSVMKMKAVEQGITLDHVIEGQIPSTIESDPTRLRQVLMNLVGNAVKFTETGGVRLVADTVVEAGQPRVRFRVTDTGVGMTSEQCGKIFQEFVQADSSVTRRFGGTGLGLAISKRLTEALGGNIAVESQPGVGSTFSFTVSPGELADVVLIDHETAVQQTARLNQPGQQSGLTIRFQPSRVLVTDDTPANRQLVSLVLTKSGLIVDQAENGLQAVEKASGGDFDLLLMDMQMPVMDGFTATRKLRAAGIEAPIMALTANVMQSDRDRCTEAGCSGFLTKPIDIDKLLATLAEILPLDETPIEEDSPSLLSTDEPSTHSLCAVEPIAEVTPIDEMLAELPEATASPSAHFSDRDEEYQPERPAAALPPVESTLPLEIPEFFEIVVQFVQSLPQTLGQISDAIEQEDFTRILDLSHKLKGTGGTVGFPAFTGPAQRLHQLAADKVTTGMSEELLEITKIASQIHVRGLTECPV</sequence>
<evidence type="ECO:0000256" key="9">
    <source>
        <dbReference type="ARBA" id="ARBA00022741"/>
    </source>
</evidence>
<dbReference type="InterPro" id="IPR036097">
    <property type="entry name" value="HisK_dim/P_sf"/>
</dbReference>
<dbReference type="InterPro" id="IPR036641">
    <property type="entry name" value="HPT_dom_sf"/>
</dbReference>
<keyword evidence="11" id="KW-0067">ATP-binding</keyword>
<dbReference type="InterPro" id="IPR001789">
    <property type="entry name" value="Sig_transdc_resp-reg_receiver"/>
</dbReference>
<keyword evidence="26" id="KW-1185">Reference proteome</keyword>
<dbReference type="SUPFAM" id="SSF47226">
    <property type="entry name" value="Histidine-containing phosphotransfer domain, HPT domain"/>
    <property type="match status" value="1"/>
</dbReference>
<evidence type="ECO:0000256" key="5">
    <source>
        <dbReference type="ARBA" id="ARBA00022519"/>
    </source>
</evidence>
<evidence type="ECO:0000259" key="21">
    <source>
        <dbReference type="PROSITE" id="PS50109"/>
    </source>
</evidence>
<evidence type="ECO:0000259" key="22">
    <source>
        <dbReference type="PROSITE" id="PS50110"/>
    </source>
</evidence>
<dbReference type="RefSeq" id="WP_083732135.1">
    <property type="nucleotide sequence ID" value="NZ_CP017641.1"/>
</dbReference>
<dbReference type="SUPFAM" id="SSF52172">
    <property type="entry name" value="CheY-like"/>
    <property type="match status" value="1"/>
</dbReference>
<evidence type="ECO:0000256" key="2">
    <source>
        <dbReference type="ARBA" id="ARBA00004429"/>
    </source>
</evidence>
<feature type="region of interest" description="Disordered" evidence="19">
    <location>
        <begin position="760"/>
        <end position="780"/>
    </location>
</feature>
<dbReference type="OrthoDB" id="9762493at2"/>
<dbReference type="SMART" id="SM00448">
    <property type="entry name" value="REC"/>
    <property type="match status" value="1"/>
</dbReference>
<dbReference type="PANTHER" id="PTHR43047">
    <property type="entry name" value="TWO-COMPONENT HISTIDINE PROTEIN KINASE"/>
    <property type="match status" value="1"/>
</dbReference>
<keyword evidence="4" id="KW-1003">Cell membrane</keyword>
<evidence type="ECO:0000256" key="1">
    <source>
        <dbReference type="ARBA" id="ARBA00000085"/>
    </source>
</evidence>
<dbReference type="Gene3D" id="1.10.287.130">
    <property type="match status" value="1"/>
</dbReference>
<keyword evidence="15" id="KW-0131">Cell cycle</keyword>
<dbReference type="CDD" id="cd16922">
    <property type="entry name" value="HATPase_EvgS-ArcB-TorS-like"/>
    <property type="match status" value="1"/>
</dbReference>
<keyword evidence="8 20" id="KW-0812">Transmembrane</keyword>
<feature type="compositionally biased region" description="Basic and acidic residues" evidence="19">
    <location>
        <begin position="767"/>
        <end position="776"/>
    </location>
</feature>
<accession>A0A1P8WIS2</accession>
<dbReference type="PROSITE" id="PS50109">
    <property type="entry name" value="HIS_KIN"/>
    <property type="match status" value="1"/>
</dbReference>
<dbReference type="CDD" id="cd17546">
    <property type="entry name" value="REC_hyHK_CKI1_RcsC-like"/>
    <property type="match status" value="1"/>
</dbReference>
<feature type="modified residue" description="Phosphohistidine" evidence="16">
    <location>
        <position position="832"/>
    </location>
</feature>
<evidence type="ECO:0000256" key="10">
    <source>
        <dbReference type="ARBA" id="ARBA00022777"/>
    </source>
</evidence>
<keyword evidence="13" id="KW-0902">Two-component regulatory system</keyword>
<dbReference type="SUPFAM" id="SSF55874">
    <property type="entry name" value="ATPase domain of HSP90 chaperone/DNA topoisomerase II/histidine kinase"/>
    <property type="match status" value="1"/>
</dbReference>
<comment type="subcellular location">
    <subcellularLocation>
        <location evidence="2">Cell inner membrane</location>
        <topology evidence="2">Multi-pass membrane protein</topology>
    </subcellularLocation>
</comment>
<reference evidence="25 26" key="1">
    <citation type="journal article" date="2016" name="Front. Microbiol.">
        <title>Fuerstia marisgermanicae gen. nov., sp. nov., an Unusual Member of the Phylum Planctomycetes from the German Wadden Sea.</title>
        <authorList>
            <person name="Kohn T."/>
            <person name="Heuer A."/>
            <person name="Jogler M."/>
            <person name="Vollmers J."/>
            <person name="Boedeker C."/>
            <person name="Bunk B."/>
            <person name="Rast P."/>
            <person name="Borchert D."/>
            <person name="Glockner I."/>
            <person name="Freese H.M."/>
            <person name="Klenk H.P."/>
            <person name="Overmann J."/>
            <person name="Kaster A.K."/>
            <person name="Rohde M."/>
            <person name="Wiegand S."/>
            <person name="Jogler C."/>
        </authorList>
    </citation>
    <scope>NUCLEOTIDE SEQUENCE [LARGE SCALE GENOMIC DNA]</scope>
    <source>
        <strain evidence="25 26">NH11</strain>
    </source>
</reference>